<dbReference type="PANTHER" id="PTHR33373:SF1">
    <property type="entry name" value="DUF4050 DOMAIN-CONTAINING PROTEIN"/>
    <property type="match status" value="1"/>
</dbReference>
<feature type="domain" description="Gag1-like clamp" evidence="2">
    <location>
        <begin position="75"/>
        <end position="156"/>
    </location>
</feature>
<dbReference type="InterPro" id="IPR025124">
    <property type="entry name" value="Gag1-like_clamp"/>
</dbReference>
<feature type="compositionally biased region" description="Basic residues" evidence="1">
    <location>
        <begin position="23"/>
        <end position="34"/>
    </location>
</feature>
<reference evidence="3" key="1">
    <citation type="journal article" date="2016" name="Nat. Genet.">
        <title>A high-quality carrot genome assembly provides new insights into carotenoid accumulation and asterid genome evolution.</title>
        <authorList>
            <person name="Iorizzo M."/>
            <person name="Ellison S."/>
            <person name="Senalik D."/>
            <person name="Zeng P."/>
            <person name="Satapoomin P."/>
            <person name="Huang J."/>
            <person name="Bowman M."/>
            <person name="Iovene M."/>
            <person name="Sanseverino W."/>
            <person name="Cavagnaro P."/>
            <person name="Yildiz M."/>
            <person name="Macko-Podgorni A."/>
            <person name="Moranska E."/>
            <person name="Grzebelus E."/>
            <person name="Grzebelus D."/>
            <person name="Ashrafi H."/>
            <person name="Zheng Z."/>
            <person name="Cheng S."/>
            <person name="Spooner D."/>
            <person name="Van Deynze A."/>
            <person name="Simon P."/>
        </authorList>
    </citation>
    <scope>NUCLEOTIDE SEQUENCE</scope>
    <source>
        <tissue evidence="3">Leaf</tissue>
    </source>
</reference>
<evidence type="ECO:0000313" key="3">
    <source>
        <dbReference type="EMBL" id="WOH05544.1"/>
    </source>
</evidence>
<dbReference type="AlphaFoldDB" id="A0AAF0XEY0"/>
<accession>A0AAF0XEY0</accession>
<sequence length="156" mass="17442">MSACIRSDSNHKVTSSVGEPLKGHRSPARIVRKSSRSDDFWNSSTLDKDNSGAQSGESYSTANETLEVGGSGNGNIPSEFVNHGLLLWNQSRQQWLRNKKSENHGSQLHKPRSNPLSWSATYDSLLTSNKRFTKPIPLAMMVDFLVDIWDQEGMYD</sequence>
<evidence type="ECO:0000313" key="4">
    <source>
        <dbReference type="Proteomes" id="UP000077755"/>
    </source>
</evidence>
<feature type="region of interest" description="Disordered" evidence="1">
    <location>
        <begin position="1"/>
        <end position="75"/>
    </location>
</feature>
<feature type="compositionally biased region" description="Polar residues" evidence="1">
    <location>
        <begin position="40"/>
        <end position="64"/>
    </location>
</feature>
<dbReference type="Pfam" id="PF13259">
    <property type="entry name" value="clamp_Gag1-like"/>
    <property type="match status" value="1"/>
</dbReference>
<dbReference type="EMBL" id="CP093348">
    <property type="protein sequence ID" value="WOH05544.1"/>
    <property type="molecule type" value="Genomic_DNA"/>
</dbReference>
<dbReference type="PANTHER" id="PTHR33373">
    <property type="entry name" value="OS07G0479600 PROTEIN"/>
    <property type="match status" value="1"/>
</dbReference>
<evidence type="ECO:0000256" key="1">
    <source>
        <dbReference type="SAM" id="MobiDB-lite"/>
    </source>
</evidence>
<proteinExistence type="predicted"/>
<dbReference type="Proteomes" id="UP000077755">
    <property type="component" value="Chromosome 6"/>
</dbReference>
<organism evidence="3 4">
    <name type="scientific">Daucus carota subsp. sativus</name>
    <name type="common">Carrot</name>
    <dbReference type="NCBI Taxonomy" id="79200"/>
    <lineage>
        <taxon>Eukaryota</taxon>
        <taxon>Viridiplantae</taxon>
        <taxon>Streptophyta</taxon>
        <taxon>Embryophyta</taxon>
        <taxon>Tracheophyta</taxon>
        <taxon>Spermatophyta</taxon>
        <taxon>Magnoliopsida</taxon>
        <taxon>eudicotyledons</taxon>
        <taxon>Gunneridae</taxon>
        <taxon>Pentapetalae</taxon>
        <taxon>asterids</taxon>
        <taxon>campanulids</taxon>
        <taxon>Apiales</taxon>
        <taxon>Apiaceae</taxon>
        <taxon>Apioideae</taxon>
        <taxon>Scandiceae</taxon>
        <taxon>Daucinae</taxon>
        <taxon>Daucus</taxon>
        <taxon>Daucus sect. Daucus</taxon>
    </lineage>
</organism>
<protein>
    <recommendedName>
        <fullName evidence="2">Gag1-like clamp domain-containing protein</fullName>
    </recommendedName>
</protein>
<gene>
    <name evidence="3" type="ORF">DCAR_0624963</name>
</gene>
<keyword evidence="4" id="KW-1185">Reference proteome</keyword>
<name>A0AAF0XEY0_DAUCS</name>
<reference evidence="3" key="2">
    <citation type="submission" date="2022-03" db="EMBL/GenBank/DDBJ databases">
        <title>Draft title - Genomic analysis of global carrot germplasm unveils the trajectory of domestication and the origin of high carotenoid orange carrot.</title>
        <authorList>
            <person name="Iorizzo M."/>
            <person name="Ellison S."/>
            <person name="Senalik D."/>
            <person name="Macko-Podgorni A."/>
            <person name="Grzebelus D."/>
            <person name="Bostan H."/>
            <person name="Rolling W."/>
            <person name="Curaba J."/>
            <person name="Simon P."/>
        </authorList>
    </citation>
    <scope>NUCLEOTIDE SEQUENCE</scope>
    <source>
        <tissue evidence="3">Leaf</tissue>
    </source>
</reference>
<evidence type="ECO:0000259" key="2">
    <source>
        <dbReference type="Pfam" id="PF13259"/>
    </source>
</evidence>